<evidence type="ECO:0000313" key="16">
    <source>
        <dbReference type="Proteomes" id="UP001469089"/>
    </source>
</evidence>
<evidence type="ECO:0000259" key="12">
    <source>
        <dbReference type="Pfam" id="PF13609"/>
    </source>
</evidence>
<dbReference type="GO" id="GO:0034220">
    <property type="term" value="P:monoatomic ion transmembrane transport"/>
    <property type="evidence" value="ECO:0007669"/>
    <property type="project" value="InterPro"/>
</dbReference>
<evidence type="ECO:0000256" key="2">
    <source>
        <dbReference type="ARBA" id="ARBA00011233"/>
    </source>
</evidence>
<comment type="subunit">
    <text evidence="2">Homotrimer.</text>
</comment>
<evidence type="ECO:0000313" key="13">
    <source>
        <dbReference type="EMBL" id="MEQ5843954.1"/>
    </source>
</evidence>
<dbReference type="EMBL" id="MTZV01000006">
    <property type="protein sequence ID" value="PCE23692.1"/>
    <property type="molecule type" value="Genomic_DNA"/>
</dbReference>
<dbReference type="PANTHER" id="PTHR34501:SF9">
    <property type="entry name" value="MAJOR OUTER MEMBRANE PROTEIN P.IA"/>
    <property type="match status" value="1"/>
</dbReference>
<dbReference type="InterPro" id="IPR001702">
    <property type="entry name" value="Porin_Gram-ve"/>
</dbReference>
<feature type="chain" id="PRO_5012178403" evidence="11">
    <location>
        <begin position="28"/>
        <end position="361"/>
    </location>
</feature>
<evidence type="ECO:0000256" key="10">
    <source>
        <dbReference type="ARBA" id="ARBA00023237"/>
    </source>
</evidence>
<reference evidence="13 16" key="3">
    <citation type="journal article" date="2024" name="Chem. Sci.">
        <title>Discovery of a lagriamide polyketide by integrated genome mining, isotopic labeling, and untargeted metabolomics.</title>
        <authorList>
            <person name="Fergusson C.H."/>
            <person name="Saulog J."/>
            <person name="Paulo B.S."/>
            <person name="Wilson D.M."/>
            <person name="Liu D.Y."/>
            <person name="Morehouse N.J."/>
            <person name="Waterworth S."/>
            <person name="Barkei J."/>
            <person name="Gray C.A."/>
            <person name="Kwan J.C."/>
            <person name="Eustaquio A.S."/>
            <person name="Linington R.G."/>
        </authorList>
    </citation>
    <scope>NUCLEOTIDE SEQUENCE [LARGE SCALE GENOMIC DNA]</scope>
    <source>
        <strain evidence="13 16">RL17-338-BIF-B</strain>
    </source>
</reference>
<name>A0A2A4ETD6_9BURK</name>
<keyword evidence="7" id="KW-0406">Ion transport</keyword>
<evidence type="ECO:0000313" key="14">
    <source>
        <dbReference type="EMBL" id="PCE23692.1"/>
    </source>
</evidence>
<dbReference type="OrthoDB" id="8957883at2"/>
<evidence type="ECO:0000256" key="3">
    <source>
        <dbReference type="ARBA" id="ARBA00022448"/>
    </source>
</evidence>
<sequence>MKRGWNSIGKAAALSVCLSSPGGVAHAQSSVTLYGVVDAGLLYTSKTLNPATGGNAGHQFSFLDSGSAASRFGIKGAEDLGGGVKAIFTLESGISTGTGAYSNSNGNFFGRQAWVGLTGGFGTVQAGLQYSPFVLSLINMDARDVSYFGSGAVIYVGSVYTTGLFNPNAISYTSPVIAGFQGSAMMALGGQAGDFQAGRQYSGRLKYQFDGLTIDAALYSGNAGGSAATVPVPSTVAFTGRTIGASYRFGALTLKAAYINLKIAGSFDSRVYEGGFSYLVTPALNVDAGVWYTRDGNNTTNHSILAGLGTQYFLSKRTALYAQAAFVNNHGKMNTGLSINDALHEAPGSTTGVNIGIRHTF</sequence>
<dbReference type="PANTHER" id="PTHR34501">
    <property type="entry name" value="PROTEIN YDDL-RELATED"/>
    <property type="match status" value="1"/>
</dbReference>
<evidence type="ECO:0000256" key="5">
    <source>
        <dbReference type="ARBA" id="ARBA00022692"/>
    </source>
</evidence>
<protein>
    <submittedName>
        <fullName evidence="14">Porin</fullName>
    </submittedName>
</protein>
<dbReference type="PRINTS" id="PR00184">
    <property type="entry name" value="NEISSPPORIN"/>
</dbReference>
<dbReference type="PRINTS" id="PR00182">
    <property type="entry name" value="ECOLNEIPORIN"/>
</dbReference>
<keyword evidence="3" id="KW-0813">Transport</keyword>
<comment type="subcellular location">
    <subcellularLocation>
        <location evidence="1">Cell outer membrane</location>
        <topology evidence="1">Multi-pass membrane protein</topology>
    </subcellularLocation>
</comment>
<gene>
    <name evidence="14" type="ORF">BWP39_28845</name>
    <name evidence="13" type="ORF">N0A02_31320</name>
</gene>
<keyword evidence="5" id="KW-0812">Transmembrane</keyword>
<dbReference type="Proteomes" id="UP001469089">
    <property type="component" value="Unassembled WGS sequence"/>
</dbReference>
<dbReference type="AlphaFoldDB" id="A0A2A4ETD6"/>
<dbReference type="Gene3D" id="2.40.160.10">
    <property type="entry name" value="Porin"/>
    <property type="match status" value="1"/>
</dbReference>
<evidence type="ECO:0000256" key="1">
    <source>
        <dbReference type="ARBA" id="ARBA00004571"/>
    </source>
</evidence>
<evidence type="ECO:0000256" key="6">
    <source>
        <dbReference type="ARBA" id="ARBA00022729"/>
    </source>
</evidence>
<keyword evidence="8" id="KW-0626">Porin</keyword>
<reference evidence="14 15" key="1">
    <citation type="submission" date="2017-01" db="EMBL/GenBank/DDBJ databases">
        <title>Whole-Genome Shotgun Sequencing of Two beta-Proteobacterial Species in Search of the Bulgecin Biosynthetic Cluster.</title>
        <authorList>
            <person name="Horsman M.E."/>
            <person name="Marous D.R."/>
            <person name="Li R."/>
            <person name="Oliver R.A."/>
            <person name="Byun B."/>
            <person name="Emrich S.J."/>
            <person name="Boggess B."/>
            <person name="Townsend C.A."/>
            <person name="Mobashery S."/>
        </authorList>
    </citation>
    <scope>NUCLEOTIDE SEQUENCE [LARGE SCALE GENOMIC DNA]</scope>
    <source>
        <strain evidence="14 15">ATCC 31363</strain>
    </source>
</reference>
<evidence type="ECO:0000256" key="9">
    <source>
        <dbReference type="ARBA" id="ARBA00023136"/>
    </source>
</evidence>
<evidence type="ECO:0000313" key="15">
    <source>
        <dbReference type="Proteomes" id="UP000218022"/>
    </source>
</evidence>
<keyword evidence="4" id="KW-1134">Transmembrane beta strand</keyword>
<dbReference type="GO" id="GO:0009279">
    <property type="term" value="C:cell outer membrane"/>
    <property type="evidence" value="ECO:0007669"/>
    <property type="project" value="UniProtKB-SubCell"/>
</dbReference>
<feature type="domain" description="Porin" evidence="12">
    <location>
        <begin position="19"/>
        <end position="331"/>
    </location>
</feature>
<dbReference type="Pfam" id="PF13609">
    <property type="entry name" value="Porin_4"/>
    <property type="match status" value="1"/>
</dbReference>
<evidence type="ECO:0000256" key="4">
    <source>
        <dbReference type="ARBA" id="ARBA00022452"/>
    </source>
</evidence>
<keyword evidence="9" id="KW-0472">Membrane</keyword>
<dbReference type="Proteomes" id="UP000218022">
    <property type="component" value="Unassembled WGS sequence"/>
</dbReference>
<dbReference type="InterPro" id="IPR033900">
    <property type="entry name" value="Gram_neg_porin_domain"/>
</dbReference>
<keyword evidence="10" id="KW-0998">Cell outer membrane</keyword>
<dbReference type="GO" id="GO:0015288">
    <property type="term" value="F:porin activity"/>
    <property type="evidence" value="ECO:0007669"/>
    <property type="project" value="UniProtKB-KW"/>
</dbReference>
<feature type="signal peptide" evidence="11">
    <location>
        <begin position="1"/>
        <end position="27"/>
    </location>
</feature>
<dbReference type="CDD" id="cd00342">
    <property type="entry name" value="gram_neg_porins"/>
    <property type="match status" value="1"/>
</dbReference>
<evidence type="ECO:0000256" key="11">
    <source>
        <dbReference type="SAM" id="SignalP"/>
    </source>
</evidence>
<evidence type="ECO:0000256" key="7">
    <source>
        <dbReference type="ARBA" id="ARBA00023065"/>
    </source>
</evidence>
<proteinExistence type="predicted"/>
<reference evidence="13" key="2">
    <citation type="submission" date="2022-09" db="EMBL/GenBank/DDBJ databases">
        <authorList>
            <person name="Fergusson C."/>
            <person name="Paulo B.S."/>
            <person name="Eustaquio A.S."/>
            <person name="Linington R."/>
        </authorList>
    </citation>
    <scope>NUCLEOTIDE SEQUENCE</scope>
    <source>
        <strain evidence="13">RL17-338-BIF-B</strain>
    </source>
</reference>
<evidence type="ECO:0000256" key="8">
    <source>
        <dbReference type="ARBA" id="ARBA00023114"/>
    </source>
</evidence>
<keyword evidence="6 11" id="KW-0732">Signal</keyword>
<comment type="caution">
    <text evidence="14">The sequence shown here is derived from an EMBL/GenBank/DDBJ whole genome shotgun (WGS) entry which is preliminary data.</text>
</comment>
<accession>A0A2A4ETD6</accession>
<dbReference type="InterPro" id="IPR023614">
    <property type="entry name" value="Porin_dom_sf"/>
</dbReference>
<organism evidence="14 15">
    <name type="scientific">Paraburkholderia acidicola</name>
    <dbReference type="NCBI Taxonomy" id="1912599"/>
    <lineage>
        <taxon>Bacteria</taxon>
        <taxon>Pseudomonadati</taxon>
        <taxon>Pseudomonadota</taxon>
        <taxon>Betaproteobacteria</taxon>
        <taxon>Burkholderiales</taxon>
        <taxon>Burkholderiaceae</taxon>
        <taxon>Paraburkholderia</taxon>
    </lineage>
</organism>
<dbReference type="InterPro" id="IPR050298">
    <property type="entry name" value="Gram-neg_bact_OMP"/>
</dbReference>
<dbReference type="SUPFAM" id="SSF56935">
    <property type="entry name" value="Porins"/>
    <property type="match status" value="1"/>
</dbReference>
<dbReference type="InterPro" id="IPR002299">
    <property type="entry name" value="Porin_Neis"/>
</dbReference>
<dbReference type="GO" id="GO:0046930">
    <property type="term" value="C:pore complex"/>
    <property type="evidence" value="ECO:0007669"/>
    <property type="project" value="UniProtKB-KW"/>
</dbReference>
<keyword evidence="16" id="KW-1185">Reference proteome</keyword>
<dbReference type="EMBL" id="JAOALG010000002">
    <property type="protein sequence ID" value="MEQ5843954.1"/>
    <property type="molecule type" value="Genomic_DNA"/>
</dbReference>